<evidence type="ECO:0000256" key="2">
    <source>
        <dbReference type="SAM" id="MobiDB-lite"/>
    </source>
</evidence>
<name>A0A9D1U0T0_9STAP</name>
<feature type="disulfide bond" evidence="1">
    <location>
        <begin position="77"/>
        <end position="81"/>
    </location>
</feature>
<dbReference type="AlphaFoldDB" id="A0A9D1U0T0"/>
<protein>
    <submittedName>
        <fullName evidence="3">YutD family protein</fullName>
    </submittedName>
</protein>
<evidence type="ECO:0000313" key="3">
    <source>
        <dbReference type="EMBL" id="HIW12589.1"/>
    </source>
</evidence>
<dbReference type="InterPro" id="IPR009370">
    <property type="entry name" value="YutD-like"/>
</dbReference>
<accession>A0A9D1U0T0</accession>
<proteinExistence type="predicted"/>
<feature type="region of interest" description="Disordered" evidence="2">
    <location>
        <begin position="100"/>
        <end position="201"/>
    </location>
</feature>
<comment type="caution">
    <text evidence="3">The sequence shown here is derived from an EMBL/GenBank/DDBJ whole genome shotgun (WGS) entry which is preliminary data.</text>
</comment>
<feature type="compositionally biased region" description="Basic residues" evidence="2">
    <location>
        <begin position="159"/>
        <end position="179"/>
    </location>
</feature>
<organism evidence="3 4">
    <name type="scientific">Candidatus Salinicoccus stercoripullorum</name>
    <dbReference type="NCBI Taxonomy" id="2838756"/>
    <lineage>
        <taxon>Bacteria</taxon>
        <taxon>Bacillati</taxon>
        <taxon>Bacillota</taxon>
        <taxon>Bacilli</taxon>
        <taxon>Bacillales</taxon>
        <taxon>Staphylococcaceae</taxon>
        <taxon>Salinicoccus</taxon>
    </lineage>
</organism>
<evidence type="ECO:0000313" key="4">
    <source>
        <dbReference type="Proteomes" id="UP000823989"/>
    </source>
</evidence>
<dbReference type="Proteomes" id="UP000823989">
    <property type="component" value="Unassembled WGS sequence"/>
</dbReference>
<dbReference type="Gene3D" id="3.50.4.20">
    <property type="match status" value="1"/>
</dbReference>
<keyword evidence="1" id="KW-1015">Disulfide bond</keyword>
<reference evidence="3" key="1">
    <citation type="journal article" date="2021" name="PeerJ">
        <title>Extensive microbial diversity within the chicken gut microbiome revealed by metagenomics and culture.</title>
        <authorList>
            <person name="Gilroy R."/>
            <person name="Ravi A."/>
            <person name="Getino M."/>
            <person name="Pursley I."/>
            <person name="Horton D.L."/>
            <person name="Alikhan N.F."/>
            <person name="Baker D."/>
            <person name="Gharbi K."/>
            <person name="Hall N."/>
            <person name="Watson M."/>
            <person name="Adriaenssens E.M."/>
            <person name="Foster-Nyarko E."/>
            <person name="Jarju S."/>
            <person name="Secka A."/>
            <person name="Antonio M."/>
            <person name="Oren A."/>
            <person name="Chaudhuri R.R."/>
            <person name="La Ragione R."/>
            <person name="Hildebrand F."/>
            <person name="Pallen M.J."/>
        </authorList>
    </citation>
    <scope>NUCLEOTIDE SEQUENCE</scope>
    <source>
        <strain evidence="3">ChiHjej13B12-752</strain>
    </source>
</reference>
<feature type="compositionally biased region" description="Basic and acidic residues" evidence="2">
    <location>
        <begin position="191"/>
        <end position="201"/>
    </location>
</feature>
<evidence type="ECO:0000256" key="1">
    <source>
        <dbReference type="PIRSR" id="PIRSR012565-1"/>
    </source>
</evidence>
<feature type="compositionally biased region" description="Acidic residues" evidence="2">
    <location>
        <begin position="104"/>
        <end position="114"/>
    </location>
</feature>
<dbReference type="InterPro" id="IPR038141">
    <property type="entry name" value="YutD-like_sf"/>
</dbReference>
<reference evidence="3" key="2">
    <citation type="submission" date="2021-04" db="EMBL/GenBank/DDBJ databases">
        <authorList>
            <person name="Gilroy R."/>
        </authorList>
    </citation>
    <scope>NUCLEOTIDE SEQUENCE</scope>
    <source>
        <strain evidence="3">ChiHjej13B12-752</strain>
    </source>
</reference>
<gene>
    <name evidence="3" type="ORF">H9891_05440</name>
</gene>
<dbReference type="EMBL" id="DXHR01000018">
    <property type="protein sequence ID" value="HIW12589.1"/>
    <property type="molecule type" value="Genomic_DNA"/>
</dbReference>
<dbReference type="PIRSF" id="PIRSF012565">
    <property type="entry name" value="DUF1027"/>
    <property type="match status" value="1"/>
</dbReference>
<dbReference type="Pfam" id="PF06265">
    <property type="entry name" value="YutD-like"/>
    <property type="match status" value="1"/>
</dbReference>
<sequence length="201" mass="22977">MITIDHMHFEIIENYRDAFDEEQFREKYSEVLNKYDYIVGDIGYEKLRLAGFFRDDKAKVDRDKKFSAVQDYLYEYCNFGCAYFVLRKVTKSEIKEMKDRGEFEEPAADAEPVQEETPASDRQASDGKEPDADTAGPAGESGTSRQQAAGPEDQGRGNRQSRRKKSSRGKKKTGQHKQKQNSSQKPPGKTFAEHQSSKKPD</sequence>